<dbReference type="AlphaFoldDB" id="A0A2J6PK81"/>
<evidence type="ECO:0000256" key="1">
    <source>
        <dbReference type="SAM" id="MobiDB-lite"/>
    </source>
</evidence>
<gene>
    <name evidence="3" type="ORF">NA56DRAFT_694092</name>
</gene>
<organism evidence="3 4">
    <name type="scientific">Hyaloscypha hepaticicola</name>
    <dbReference type="NCBI Taxonomy" id="2082293"/>
    <lineage>
        <taxon>Eukaryota</taxon>
        <taxon>Fungi</taxon>
        <taxon>Dikarya</taxon>
        <taxon>Ascomycota</taxon>
        <taxon>Pezizomycotina</taxon>
        <taxon>Leotiomycetes</taxon>
        <taxon>Helotiales</taxon>
        <taxon>Hyaloscyphaceae</taxon>
        <taxon>Hyaloscypha</taxon>
    </lineage>
</organism>
<keyword evidence="2" id="KW-0812">Transmembrane</keyword>
<feature type="region of interest" description="Disordered" evidence="1">
    <location>
        <begin position="59"/>
        <end position="80"/>
    </location>
</feature>
<feature type="compositionally biased region" description="Basic and acidic residues" evidence="1">
    <location>
        <begin position="66"/>
        <end position="80"/>
    </location>
</feature>
<keyword evidence="4" id="KW-1185">Reference proteome</keyword>
<protein>
    <recommendedName>
        <fullName evidence="5">Transmembrane protein</fullName>
    </recommendedName>
</protein>
<evidence type="ECO:0000313" key="3">
    <source>
        <dbReference type="EMBL" id="PMD14451.1"/>
    </source>
</evidence>
<keyword evidence="2" id="KW-1133">Transmembrane helix</keyword>
<name>A0A2J6PK81_9HELO</name>
<reference evidence="3 4" key="1">
    <citation type="submission" date="2016-05" db="EMBL/GenBank/DDBJ databases">
        <title>A degradative enzymes factory behind the ericoid mycorrhizal symbiosis.</title>
        <authorList>
            <consortium name="DOE Joint Genome Institute"/>
            <person name="Martino E."/>
            <person name="Morin E."/>
            <person name="Grelet G."/>
            <person name="Kuo A."/>
            <person name="Kohler A."/>
            <person name="Daghino S."/>
            <person name="Barry K."/>
            <person name="Choi C."/>
            <person name="Cichocki N."/>
            <person name="Clum A."/>
            <person name="Copeland A."/>
            <person name="Hainaut M."/>
            <person name="Haridas S."/>
            <person name="Labutti K."/>
            <person name="Lindquist E."/>
            <person name="Lipzen A."/>
            <person name="Khouja H.-R."/>
            <person name="Murat C."/>
            <person name="Ohm R."/>
            <person name="Olson A."/>
            <person name="Spatafora J."/>
            <person name="Veneault-Fourrey C."/>
            <person name="Henrissat B."/>
            <person name="Grigoriev I."/>
            <person name="Martin F."/>
            <person name="Perotto S."/>
        </authorList>
    </citation>
    <scope>NUCLEOTIDE SEQUENCE [LARGE SCALE GENOMIC DNA]</scope>
    <source>
        <strain evidence="3 4">UAMH 7357</strain>
    </source>
</reference>
<evidence type="ECO:0000313" key="4">
    <source>
        <dbReference type="Proteomes" id="UP000235672"/>
    </source>
</evidence>
<keyword evidence="2" id="KW-0472">Membrane</keyword>
<dbReference type="Proteomes" id="UP000235672">
    <property type="component" value="Unassembled WGS sequence"/>
</dbReference>
<sequence>MSNNEPPLSLTHPLLRTQTCILFGFVGIFIVVIVAFGITSRGREVRREAERRGRLIEEGWGSQDGVGEKGRERERERVVRDFRSEREAEERARRMEEGKEVTVEDK</sequence>
<dbReference type="EMBL" id="KZ613522">
    <property type="protein sequence ID" value="PMD14451.1"/>
    <property type="molecule type" value="Genomic_DNA"/>
</dbReference>
<evidence type="ECO:0008006" key="5">
    <source>
        <dbReference type="Google" id="ProtNLM"/>
    </source>
</evidence>
<proteinExistence type="predicted"/>
<accession>A0A2J6PK81</accession>
<evidence type="ECO:0000256" key="2">
    <source>
        <dbReference type="SAM" id="Phobius"/>
    </source>
</evidence>
<feature type="transmembrane region" description="Helical" evidence="2">
    <location>
        <begin position="20"/>
        <end position="38"/>
    </location>
</feature>